<name>A0A9N8VI62_9GLOM</name>
<evidence type="ECO:0000313" key="2">
    <source>
        <dbReference type="Proteomes" id="UP000789396"/>
    </source>
</evidence>
<dbReference type="Proteomes" id="UP000789396">
    <property type="component" value="Unassembled WGS sequence"/>
</dbReference>
<evidence type="ECO:0000313" key="1">
    <source>
        <dbReference type="EMBL" id="CAG8451377.1"/>
    </source>
</evidence>
<gene>
    <name evidence="1" type="ORF">RFULGI_LOCUS245</name>
</gene>
<organism evidence="1 2">
    <name type="scientific">Racocetra fulgida</name>
    <dbReference type="NCBI Taxonomy" id="60492"/>
    <lineage>
        <taxon>Eukaryota</taxon>
        <taxon>Fungi</taxon>
        <taxon>Fungi incertae sedis</taxon>
        <taxon>Mucoromycota</taxon>
        <taxon>Glomeromycotina</taxon>
        <taxon>Glomeromycetes</taxon>
        <taxon>Diversisporales</taxon>
        <taxon>Gigasporaceae</taxon>
        <taxon>Racocetra</taxon>
    </lineage>
</organism>
<dbReference type="OrthoDB" id="10434557at2759"/>
<comment type="caution">
    <text evidence="1">The sequence shown here is derived from an EMBL/GenBank/DDBJ whole genome shotgun (WGS) entry which is preliminary data.</text>
</comment>
<reference evidence="1" key="1">
    <citation type="submission" date="2021-06" db="EMBL/GenBank/DDBJ databases">
        <authorList>
            <person name="Kallberg Y."/>
            <person name="Tangrot J."/>
            <person name="Rosling A."/>
        </authorList>
    </citation>
    <scope>NUCLEOTIDE SEQUENCE</scope>
    <source>
        <strain evidence="1">IN212</strain>
    </source>
</reference>
<sequence length="70" mass="8345">METLQINNLDSINYSEVEDPRLVKIREYGIIIKGYWHEKPIIMKHLPTELANQDNQVLQLVNMQLLRGYY</sequence>
<protein>
    <submittedName>
        <fullName evidence="1">2439_t:CDS:1</fullName>
    </submittedName>
</protein>
<keyword evidence="2" id="KW-1185">Reference proteome</keyword>
<dbReference type="AlphaFoldDB" id="A0A9N8VI62"/>
<proteinExistence type="predicted"/>
<dbReference type="EMBL" id="CAJVPZ010000062">
    <property type="protein sequence ID" value="CAG8451377.1"/>
    <property type="molecule type" value="Genomic_DNA"/>
</dbReference>
<accession>A0A9N8VI62</accession>